<feature type="compositionally biased region" description="Low complexity" evidence="1">
    <location>
        <begin position="90"/>
        <end position="99"/>
    </location>
</feature>
<comment type="caution">
    <text evidence="3">The sequence shown here is derived from an EMBL/GenBank/DDBJ whole genome shotgun (WGS) entry which is preliminary data.</text>
</comment>
<evidence type="ECO:0000313" key="3">
    <source>
        <dbReference type="EMBL" id="TMQ60163.1"/>
    </source>
</evidence>
<sequence>MRRVFLAFAVVLALGAVAIGCAKKSQTASSETSSDSLLATNPVEQPQGNLTPQQQYQPNQEQQQTPPTPAPTASETPHTAKAAKPHHTSKPSSSPSSEPVESRGATLAAGTPIEVTVSTPISTDKAQVGDTWTGEVKDNVIVGNTVVIPSGSTVSGVVNAVQPAQRGTKASLSLAVKSISVNGREHMVSASTEPIVAGSPRARNLGAMAGGAAAGALIGKAVGGGGKGALIGGLIGGAAAGAGVAASKGYQVVVKEGTTITFSVNEAVTVKS</sequence>
<evidence type="ECO:0000256" key="1">
    <source>
        <dbReference type="SAM" id="MobiDB-lite"/>
    </source>
</evidence>
<feature type="region of interest" description="Disordered" evidence="1">
    <location>
        <begin position="25"/>
        <end position="118"/>
    </location>
</feature>
<evidence type="ECO:0000256" key="2">
    <source>
        <dbReference type="SAM" id="SignalP"/>
    </source>
</evidence>
<evidence type="ECO:0008006" key="5">
    <source>
        <dbReference type="Google" id="ProtNLM"/>
    </source>
</evidence>
<dbReference type="Proteomes" id="UP000317716">
    <property type="component" value="Unassembled WGS sequence"/>
</dbReference>
<reference evidence="3 4" key="1">
    <citation type="journal article" date="2019" name="Nat. Microbiol.">
        <title>Mediterranean grassland soil C-N compound turnover is dependent on rainfall and depth, and is mediated by genomically divergent microorganisms.</title>
        <authorList>
            <person name="Diamond S."/>
            <person name="Andeer P.F."/>
            <person name="Li Z."/>
            <person name="Crits-Christoph A."/>
            <person name="Burstein D."/>
            <person name="Anantharaman K."/>
            <person name="Lane K.R."/>
            <person name="Thomas B.C."/>
            <person name="Pan C."/>
            <person name="Northen T.R."/>
            <person name="Banfield J.F."/>
        </authorList>
    </citation>
    <scope>NUCLEOTIDE SEQUENCE [LARGE SCALE GENOMIC DNA]</scope>
    <source>
        <strain evidence="3">WS_2</strain>
    </source>
</reference>
<accession>A0A538T943</accession>
<gene>
    <name evidence="3" type="ORF">E6K72_00925</name>
</gene>
<dbReference type="AlphaFoldDB" id="A0A538T943"/>
<feature type="compositionally biased region" description="Low complexity" evidence="1">
    <location>
        <begin position="51"/>
        <end position="77"/>
    </location>
</feature>
<feature type="signal peptide" evidence="2">
    <location>
        <begin position="1"/>
        <end position="18"/>
    </location>
</feature>
<protein>
    <recommendedName>
        <fullName evidence="5">Glycine zipper 2TM domain-containing protein</fullName>
    </recommendedName>
</protein>
<feature type="chain" id="PRO_5021734304" description="Glycine zipper 2TM domain-containing protein" evidence="2">
    <location>
        <begin position="19"/>
        <end position="272"/>
    </location>
</feature>
<name>A0A538T943_UNCEI</name>
<feature type="compositionally biased region" description="Low complexity" evidence="1">
    <location>
        <begin position="25"/>
        <end position="40"/>
    </location>
</feature>
<proteinExistence type="predicted"/>
<organism evidence="3 4">
    <name type="scientific">Eiseniibacteriota bacterium</name>
    <dbReference type="NCBI Taxonomy" id="2212470"/>
    <lineage>
        <taxon>Bacteria</taxon>
        <taxon>Candidatus Eiseniibacteriota</taxon>
    </lineage>
</organism>
<evidence type="ECO:0000313" key="4">
    <source>
        <dbReference type="Proteomes" id="UP000317716"/>
    </source>
</evidence>
<dbReference type="EMBL" id="VBOS01000029">
    <property type="protein sequence ID" value="TMQ60163.1"/>
    <property type="molecule type" value="Genomic_DNA"/>
</dbReference>
<dbReference type="PROSITE" id="PS51257">
    <property type="entry name" value="PROKAR_LIPOPROTEIN"/>
    <property type="match status" value="1"/>
</dbReference>
<keyword evidence="2" id="KW-0732">Signal</keyword>